<evidence type="ECO:0000313" key="1">
    <source>
        <dbReference type="EMBL" id="EFI91139.1"/>
    </source>
</evidence>
<proteinExistence type="predicted"/>
<protein>
    <submittedName>
        <fullName evidence="1">Uncharacterized protein</fullName>
    </submittedName>
</protein>
<keyword evidence="2" id="KW-1185">Reference proteome</keyword>
<dbReference type="KEGG" id="scm:SCHCO_02672706"/>
<sequence length="199" mass="22969">MNILEHDYPNEEHWFVYDNTTIHRKRADDTLSAHTNFGIKKTVTDAKGNVLHELKMTVWLPMKDTSYTKVGPDGKTLRVTQCLYHPLDPEHPDLPGRFKGMAEFLPERGFREEAGLLCDARGFCVLFLPKFHCELNFIEQAWGAAKHAYRMYPASSSEEDLVRNVHTALDTVSLETMRHQEGREDMMSGGWCRQDRSIK</sequence>
<dbReference type="InterPro" id="IPR036397">
    <property type="entry name" value="RNaseH_sf"/>
</dbReference>
<organism evidence="2">
    <name type="scientific">Schizophyllum commune (strain H4-8 / FGSC 9210)</name>
    <name type="common">Split gill fungus</name>
    <dbReference type="NCBI Taxonomy" id="578458"/>
    <lineage>
        <taxon>Eukaryota</taxon>
        <taxon>Fungi</taxon>
        <taxon>Dikarya</taxon>
        <taxon>Basidiomycota</taxon>
        <taxon>Agaricomycotina</taxon>
        <taxon>Agaricomycetes</taxon>
        <taxon>Agaricomycetidae</taxon>
        <taxon>Agaricales</taxon>
        <taxon>Schizophyllaceae</taxon>
        <taxon>Schizophyllum</taxon>
    </lineage>
</organism>
<dbReference type="eggNOG" id="ENOG502SIZV">
    <property type="taxonomic scope" value="Eukaryota"/>
</dbReference>
<dbReference type="EMBL" id="GL377319">
    <property type="protein sequence ID" value="EFI91139.1"/>
    <property type="molecule type" value="Genomic_DNA"/>
</dbReference>
<reference evidence="1 2" key="1">
    <citation type="journal article" date="2010" name="Nat. Biotechnol.">
        <title>Genome sequence of the model mushroom Schizophyllum commune.</title>
        <authorList>
            <person name="Ohm R.A."/>
            <person name="de Jong J.F."/>
            <person name="Lugones L.G."/>
            <person name="Aerts A."/>
            <person name="Kothe E."/>
            <person name="Stajich J.E."/>
            <person name="de Vries R.P."/>
            <person name="Record E."/>
            <person name="Levasseur A."/>
            <person name="Baker S.E."/>
            <person name="Bartholomew K.A."/>
            <person name="Coutinho P.M."/>
            <person name="Erdmann S."/>
            <person name="Fowler T.J."/>
            <person name="Gathman A.C."/>
            <person name="Lombard V."/>
            <person name="Henrissat B."/>
            <person name="Knabe N."/>
            <person name="Kuees U."/>
            <person name="Lilly W.W."/>
            <person name="Lindquist E."/>
            <person name="Lucas S."/>
            <person name="Magnuson J.K."/>
            <person name="Piumi F."/>
            <person name="Raudaskoski M."/>
            <person name="Salamov A."/>
            <person name="Schmutz J."/>
            <person name="Schwarze F.W.M.R."/>
            <person name="vanKuyk P.A."/>
            <person name="Horton J.S."/>
            <person name="Grigoriev I.V."/>
            <person name="Woesten H.A.B."/>
        </authorList>
    </citation>
    <scope>NUCLEOTIDE SEQUENCE [LARGE SCALE GENOMIC DNA]</scope>
    <source>
        <strain evidence="2">H4-8 / FGSC 9210</strain>
    </source>
</reference>
<dbReference type="OrthoDB" id="2416294at2759"/>
<gene>
    <name evidence="1" type="ORF">SCHCODRAFT_17959</name>
</gene>
<evidence type="ECO:0000313" key="2">
    <source>
        <dbReference type="Proteomes" id="UP000007431"/>
    </source>
</evidence>
<dbReference type="HOGENOM" id="CLU_1372917_0_0_1"/>
<dbReference type="Proteomes" id="UP000007431">
    <property type="component" value="Unassembled WGS sequence"/>
</dbReference>
<dbReference type="InParanoid" id="D8QM41"/>
<dbReference type="VEuPathDB" id="FungiDB:SCHCODRAFT_02672706"/>
<dbReference type="Gene3D" id="3.30.420.10">
    <property type="entry name" value="Ribonuclease H-like superfamily/Ribonuclease H"/>
    <property type="match status" value="1"/>
</dbReference>
<accession>D8QM41</accession>
<dbReference type="OMA" id="FNNAPTH"/>
<dbReference type="GeneID" id="9588625"/>
<name>D8QM41_SCHCM</name>
<dbReference type="GO" id="GO:0003676">
    <property type="term" value="F:nucleic acid binding"/>
    <property type="evidence" value="ECO:0007669"/>
    <property type="project" value="InterPro"/>
</dbReference>
<dbReference type="AlphaFoldDB" id="D8QM41"/>